<dbReference type="GO" id="GO:0003676">
    <property type="term" value="F:nucleic acid binding"/>
    <property type="evidence" value="ECO:0007669"/>
    <property type="project" value="InterPro"/>
</dbReference>
<dbReference type="PANTHER" id="PTHR47326">
    <property type="entry name" value="TRANSPOSABLE ELEMENT TC3 TRANSPOSASE-LIKE PROTEIN"/>
    <property type="match status" value="1"/>
</dbReference>
<keyword evidence="3" id="KW-1185">Reference proteome</keyword>
<dbReference type="Gene3D" id="3.30.420.10">
    <property type="entry name" value="Ribonuclease H-like superfamily/Ribonuclease H"/>
    <property type="match status" value="1"/>
</dbReference>
<protein>
    <recommendedName>
        <fullName evidence="1">DUF4817 domain-containing protein</fullName>
    </recommendedName>
</protein>
<evidence type="ECO:0000259" key="1">
    <source>
        <dbReference type="Pfam" id="PF16087"/>
    </source>
</evidence>
<dbReference type="PANTHER" id="PTHR47326:SF1">
    <property type="entry name" value="HTH PSQ-TYPE DOMAIN-CONTAINING PROTEIN"/>
    <property type="match status" value="1"/>
</dbReference>
<organism evidence="2 3">
    <name type="scientific">Aphis craccivora</name>
    <name type="common">Cowpea aphid</name>
    <dbReference type="NCBI Taxonomy" id="307492"/>
    <lineage>
        <taxon>Eukaryota</taxon>
        <taxon>Metazoa</taxon>
        <taxon>Ecdysozoa</taxon>
        <taxon>Arthropoda</taxon>
        <taxon>Hexapoda</taxon>
        <taxon>Insecta</taxon>
        <taxon>Pterygota</taxon>
        <taxon>Neoptera</taxon>
        <taxon>Paraneoptera</taxon>
        <taxon>Hemiptera</taxon>
        <taxon>Sternorrhyncha</taxon>
        <taxon>Aphidomorpha</taxon>
        <taxon>Aphidoidea</taxon>
        <taxon>Aphididae</taxon>
        <taxon>Aphidini</taxon>
        <taxon>Aphis</taxon>
        <taxon>Aphis</taxon>
    </lineage>
</organism>
<evidence type="ECO:0000313" key="2">
    <source>
        <dbReference type="EMBL" id="KAF0700005.1"/>
    </source>
</evidence>
<comment type="caution">
    <text evidence="2">The sequence shown here is derived from an EMBL/GenBank/DDBJ whole genome shotgun (WGS) entry which is preliminary data.</text>
</comment>
<feature type="domain" description="DUF4817" evidence="1">
    <location>
        <begin position="5"/>
        <end position="54"/>
    </location>
</feature>
<dbReference type="InterPro" id="IPR032135">
    <property type="entry name" value="DUF4817"/>
</dbReference>
<dbReference type="InterPro" id="IPR036397">
    <property type="entry name" value="RNaseH_sf"/>
</dbReference>
<accession>A0A6G0VLY3</accession>
<name>A0A6G0VLY3_APHCR</name>
<reference evidence="2 3" key="1">
    <citation type="submission" date="2019-08" db="EMBL/GenBank/DDBJ databases">
        <title>Whole genome of Aphis craccivora.</title>
        <authorList>
            <person name="Voronova N.V."/>
            <person name="Shulinski R.S."/>
            <person name="Bandarenka Y.V."/>
            <person name="Zhorov D.G."/>
            <person name="Warner D."/>
        </authorList>
    </citation>
    <scope>NUCLEOTIDE SEQUENCE [LARGE SCALE GENOMIC DNA]</scope>
    <source>
        <strain evidence="2">180601</strain>
        <tissue evidence="2">Whole Body</tissue>
    </source>
</reference>
<proteinExistence type="predicted"/>
<dbReference type="Gene3D" id="1.10.10.60">
    <property type="entry name" value="Homeodomain-like"/>
    <property type="match status" value="1"/>
</dbReference>
<dbReference type="OrthoDB" id="6584906at2759"/>
<evidence type="ECO:0000313" key="3">
    <source>
        <dbReference type="Proteomes" id="UP000478052"/>
    </source>
</evidence>
<dbReference type="Proteomes" id="UP000478052">
    <property type="component" value="Unassembled WGS sequence"/>
</dbReference>
<dbReference type="EMBL" id="VUJU01014829">
    <property type="protein sequence ID" value="KAF0700005.1"/>
    <property type="molecule type" value="Genomic_DNA"/>
</dbReference>
<dbReference type="Pfam" id="PF16087">
    <property type="entry name" value="DUF4817"/>
    <property type="match status" value="1"/>
</dbReference>
<sequence>MPHSDKVDMLFIYWECQKNSRLAAQTYAQRYPDREHPVHSFFYNLERNLRTYGSFSKRVNNLQQRRGDALGEEVEENLLAYVRANPRSSTRHVGRELGISHTTVCKVLKKYKMHPYRPDLIQHLRQGDAPRRLAFVAWLMTSLDENPLILNSILWTDESKFTNNGVINKQNNRYWDDQNPHWTFETNNQTIWGTNVWCGLIGGKFLGPFFYDGTLNGRRYYNFLLNELPMMLDDIPLALRGNIIFQHDGAPAHNAHIVRDYLNAQFQNRWLGTYGPIEWPPRSPDLTPLDFFLWGHLKTIVYADPPINLQNLKDKITATCNRLTDEQITAATNKEFMRRAEACFVHGGEQFEQFIR</sequence>
<gene>
    <name evidence="2" type="ORF">FWK35_00037921</name>
</gene>
<dbReference type="AlphaFoldDB" id="A0A6G0VLY3"/>